<sequence length="92" mass="10307">MELMVYLKAKLKVYDLKKGHPKDQAKAPVVEKSSEKKEKRRTCYRCREKGHISSFCTSGNSSNPILIDGAYSLCKDKVGNVFLSLLALKVVS</sequence>
<dbReference type="SUPFAM" id="SSF57756">
    <property type="entry name" value="Retrovirus zinc finger-like domains"/>
    <property type="match status" value="1"/>
</dbReference>
<evidence type="ECO:0000313" key="4">
    <source>
        <dbReference type="Proteomes" id="UP001231189"/>
    </source>
</evidence>
<protein>
    <recommendedName>
        <fullName evidence="2">CCHC-type domain-containing protein</fullName>
    </recommendedName>
</protein>
<organism evidence="3 4">
    <name type="scientific">Lolium multiflorum</name>
    <name type="common">Italian ryegrass</name>
    <name type="synonym">Lolium perenne subsp. multiflorum</name>
    <dbReference type="NCBI Taxonomy" id="4521"/>
    <lineage>
        <taxon>Eukaryota</taxon>
        <taxon>Viridiplantae</taxon>
        <taxon>Streptophyta</taxon>
        <taxon>Embryophyta</taxon>
        <taxon>Tracheophyta</taxon>
        <taxon>Spermatophyta</taxon>
        <taxon>Magnoliopsida</taxon>
        <taxon>Liliopsida</taxon>
        <taxon>Poales</taxon>
        <taxon>Poaceae</taxon>
        <taxon>BOP clade</taxon>
        <taxon>Pooideae</taxon>
        <taxon>Poodae</taxon>
        <taxon>Poeae</taxon>
        <taxon>Poeae Chloroplast Group 2 (Poeae type)</taxon>
        <taxon>Loliodinae</taxon>
        <taxon>Loliinae</taxon>
        <taxon>Lolium</taxon>
    </lineage>
</organism>
<proteinExistence type="predicted"/>
<gene>
    <name evidence="3" type="ORF">QYE76_010916</name>
</gene>
<reference evidence="3" key="1">
    <citation type="submission" date="2023-07" db="EMBL/GenBank/DDBJ databases">
        <title>A chromosome-level genome assembly of Lolium multiflorum.</title>
        <authorList>
            <person name="Chen Y."/>
            <person name="Copetti D."/>
            <person name="Kolliker R."/>
            <person name="Studer B."/>
        </authorList>
    </citation>
    <scope>NUCLEOTIDE SEQUENCE</scope>
    <source>
        <strain evidence="3">02402/16</strain>
        <tissue evidence="3">Leaf</tissue>
    </source>
</reference>
<dbReference type="EMBL" id="JAUUTY010000001">
    <property type="protein sequence ID" value="KAK1694219.1"/>
    <property type="molecule type" value="Genomic_DNA"/>
</dbReference>
<evidence type="ECO:0000259" key="2">
    <source>
        <dbReference type="PROSITE" id="PS50158"/>
    </source>
</evidence>
<dbReference type="InterPro" id="IPR001878">
    <property type="entry name" value="Znf_CCHC"/>
</dbReference>
<dbReference type="Gene3D" id="4.10.60.10">
    <property type="entry name" value="Zinc finger, CCHC-type"/>
    <property type="match status" value="1"/>
</dbReference>
<dbReference type="GO" id="GO:0008270">
    <property type="term" value="F:zinc ion binding"/>
    <property type="evidence" value="ECO:0007669"/>
    <property type="project" value="UniProtKB-KW"/>
</dbReference>
<dbReference type="InterPro" id="IPR036875">
    <property type="entry name" value="Znf_CCHC_sf"/>
</dbReference>
<keyword evidence="4" id="KW-1185">Reference proteome</keyword>
<dbReference type="Proteomes" id="UP001231189">
    <property type="component" value="Unassembled WGS sequence"/>
</dbReference>
<feature type="domain" description="CCHC-type" evidence="2">
    <location>
        <begin position="43"/>
        <end position="58"/>
    </location>
</feature>
<dbReference type="AlphaFoldDB" id="A0AAD8X549"/>
<dbReference type="PROSITE" id="PS50158">
    <property type="entry name" value="ZF_CCHC"/>
    <property type="match status" value="1"/>
</dbReference>
<dbReference type="Pfam" id="PF00098">
    <property type="entry name" value="zf-CCHC"/>
    <property type="match status" value="1"/>
</dbReference>
<keyword evidence="1" id="KW-0862">Zinc</keyword>
<comment type="caution">
    <text evidence="3">The sequence shown here is derived from an EMBL/GenBank/DDBJ whole genome shotgun (WGS) entry which is preliminary data.</text>
</comment>
<evidence type="ECO:0000256" key="1">
    <source>
        <dbReference type="PROSITE-ProRule" id="PRU00047"/>
    </source>
</evidence>
<keyword evidence="1" id="KW-0479">Metal-binding</keyword>
<accession>A0AAD8X549</accession>
<keyword evidence="1" id="KW-0863">Zinc-finger</keyword>
<name>A0AAD8X549_LOLMU</name>
<dbReference type="GO" id="GO:0003676">
    <property type="term" value="F:nucleic acid binding"/>
    <property type="evidence" value="ECO:0007669"/>
    <property type="project" value="InterPro"/>
</dbReference>
<evidence type="ECO:0000313" key="3">
    <source>
        <dbReference type="EMBL" id="KAK1694219.1"/>
    </source>
</evidence>
<dbReference type="SMART" id="SM00343">
    <property type="entry name" value="ZnF_C2HC"/>
    <property type="match status" value="1"/>
</dbReference>